<dbReference type="PATRIC" id="fig|1196324.3.peg.1998"/>
<gene>
    <name evidence="1" type="ORF">A374_09793</name>
</gene>
<evidence type="ECO:0000313" key="2">
    <source>
        <dbReference type="Proteomes" id="UP000004080"/>
    </source>
</evidence>
<dbReference type="Proteomes" id="UP000004080">
    <property type="component" value="Unassembled WGS sequence"/>
</dbReference>
<organism evidence="1 2">
    <name type="scientific">Fictibacillus macauensis ZFHKF-1</name>
    <dbReference type="NCBI Taxonomy" id="1196324"/>
    <lineage>
        <taxon>Bacteria</taxon>
        <taxon>Bacillati</taxon>
        <taxon>Bacillota</taxon>
        <taxon>Bacilli</taxon>
        <taxon>Bacillales</taxon>
        <taxon>Fictibacillaceae</taxon>
        <taxon>Fictibacillus</taxon>
    </lineage>
</organism>
<dbReference type="RefSeq" id="WP_007202045.1">
    <property type="nucleotide sequence ID" value="NZ_AKKV01000025.1"/>
</dbReference>
<name>I8UF65_9BACL</name>
<comment type="caution">
    <text evidence="1">The sequence shown here is derived from an EMBL/GenBank/DDBJ whole genome shotgun (WGS) entry which is preliminary data.</text>
</comment>
<dbReference type="EMBL" id="AKKV01000025">
    <property type="protein sequence ID" value="EIT85520.1"/>
    <property type="molecule type" value="Genomic_DNA"/>
</dbReference>
<reference evidence="1 2" key="1">
    <citation type="journal article" date="2012" name="J. Bacteriol.">
        <title>Genome of Bacillus macauensis ZFHKF-1, a Long-Chain-Forming Bacterium.</title>
        <authorList>
            <person name="Cai L."/>
            <person name="Zhang T."/>
        </authorList>
    </citation>
    <scope>NUCLEOTIDE SEQUENCE [LARGE SCALE GENOMIC DNA]</scope>
    <source>
        <strain evidence="1 2">ZFHKF-1</strain>
    </source>
</reference>
<keyword evidence="2" id="KW-1185">Reference proteome</keyword>
<dbReference type="AlphaFoldDB" id="I8UF65"/>
<sequence>MLKVKIFDEEHEADLEEAVNAFLESVPESRIRDVQYRVAVSDSLRRDDEPTIYCYSALILYRST</sequence>
<dbReference type="Pfam" id="PF10957">
    <property type="entry name" value="Spore_Cse60"/>
    <property type="match status" value="1"/>
</dbReference>
<dbReference type="OrthoDB" id="1653053at2"/>
<proteinExistence type="predicted"/>
<evidence type="ECO:0000313" key="1">
    <source>
        <dbReference type="EMBL" id="EIT85520.1"/>
    </source>
</evidence>
<protein>
    <recommendedName>
        <fullName evidence="3">Sporulation protein cse60</fullName>
    </recommendedName>
</protein>
<dbReference type="InterPro" id="IPR020296">
    <property type="entry name" value="Spore_Cse60"/>
</dbReference>
<dbReference type="eggNOG" id="ENOG5033CVX">
    <property type="taxonomic scope" value="Bacteria"/>
</dbReference>
<evidence type="ECO:0008006" key="3">
    <source>
        <dbReference type="Google" id="ProtNLM"/>
    </source>
</evidence>
<accession>I8UF65</accession>